<dbReference type="RefSeq" id="WP_223992510.1">
    <property type="nucleotide sequence ID" value="NZ_CAJZAG010000009.1"/>
</dbReference>
<gene>
    <name evidence="1" type="ORF">LMG32289_04635</name>
</gene>
<name>A0ABN7Z5M1_9BURK</name>
<evidence type="ECO:0000313" key="1">
    <source>
        <dbReference type="EMBL" id="CAG9180498.1"/>
    </source>
</evidence>
<reference evidence="1 2" key="1">
    <citation type="submission" date="2021-08" db="EMBL/GenBank/DDBJ databases">
        <authorList>
            <person name="Peeters C."/>
        </authorList>
    </citation>
    <scope>NUCLEOTIDE SEQUENCE [LARGE SCALE GENOMIC DNA]</scope>
    <source>
        <strain evidence="1 2">LMG 32289</strain>
    </source>
</reference>
<dbReference type="Proteomes" id="UP000706525">
    <property type="component" value="Unassembled WGS sequence"/>
</dbReference>
<proteinExistence type="predicted"/>
<protein>
    <submittedName>
        <fullName evidence="1">Uncharacterized protein</fullName>
    </submittedName>
</protein>
<evidence type="ECO:0000313" key="2">
    <source>
        <dbReference type="Proteomes" id="UP000706525"/>
    </source>
</evidence>
<accession>A0ABN7Z5M1</accession>
<keyword evidence="2" id="KW-1185">Reference proteome</keyword>
<dbReference type="EMBL" id="CAJZAG010000009">
    <property type="protein sequence ID" value="CAG9180498.1"/>
    <property type="molecule type" value="Genomic_DNA"/>
</dbReference>
<comment type="caution">
    <text evidence="1">The sequence shown here is derived from an EMBL/GenBank/DDBJ whole genome shotgun (WGS) entry which is preliminary data.</text>
</comment>
<sequence length="104" mass="11309">MSKTKAVEYTYVLNYQLNGGEHDLSAIAERLSAEGYKDALVGIGRAGRLTLELACKAPEAEEVVLGAQAAVSHAAPSAKLLSWVRRDGPCASWRWPLWAAIRQQ</sequence>
<organism evidence="1 2">
    <name type="scientific">Cupriavidus pampae</name>
    <dbReference type="NCBI Taxonomy" id="659251"/>
    <lineage>
        <taxon>Bacteria</taxon>
        <taxon>Pseudomonadati</taxon>
        <taxon>Pseudomonadota</taxon>
        <taxon>Betaproteobacteria</taxon>
        <taxon>Burkholderiales</taxon>
        <taxon>Burkholderiaceae</taxon>
        <taxon>Cupriavidus</taxon>
    </lineage>
</organism>